<feature type="domain" description="HTH cro/C1-type" evidence="8">
    <location>
        <begin position="148"/>
        <end position="171"/>
    </location>
</feature>
<feature type="transmembrane region" description="Helical" evidence="7">
    <location>
        <begin position="217"/>
        <end position="242"/>
    </location>
</feature>
<protein>
    <recommendedName>
        <fullName evidence="7">TRAP transporter large permease protein</fullName>
    </recommendedName>
</protein>
<feature type="transmembrane region" description="Helical" evidence="7">
    <location>
        <begin position="7"/>
        <end position="31"/>
    </location>
</feature>
<name>A0A6N0HMY4_9GAMM</name>
<dbReference type="KEGG" id="reo:HUE58_00155"/>
<evidence type="ECO:0000256" key="2">
    <source>
        <dbReference type="ARBA" id="ARBA00022475"/>
    </source>
</evidence>
<evidence type="ECO:0000256" key="6">
    <source>
        <dbReference type="ARBA" id="ARBA00023136"/>
    </source>
</evidence>
<dbReference type="PANTHER" id="PTHR33362:SF7">
    <property type="entry name" value="SLL1103 PROTEIN"/>
    <property type="match status" value="1"/>
</dbReference>
<dbReference type="InterPro" id="IPR010656">
    <property type="entry name" value="DctM"/>
</dbReference>
<dbReference type="PROSITE" id="PS50943">
    <property type="entry name" value="HTH_CROC1"/>
    <property type="match status" value="1"/>
</dbReference>
<dbReference type="NCBIfam" id="TIGR00786">
    <property type="entry name" value="dctM"/>
    <property type="match status" value="1"/>
</dbReference>
<dbReference type="GO" id="GO:0005886">
    <property type="term" value="C:plasma membrane"/>
    <property type="evidence" value="ECO:0007669"/>
    <property type="project" value="UniProtKB-SubCell"/>
</dbReference>
<evidence type="ECO:0000256" key="1">
    <source>
        <dbReference type="ARBA" id="ARBA00004429"/>
    </source>
</evidence>
<dbReference type="GO" id="GO:0022857">
    <property type="term" value="F:transmembrane transporter activity"/>
    <property type="evidence" value="ECO:0007669"/>
    <property type="project" value="UniProtKB-UniRule"/>
</dbReference>
<feature type="transmembrane region" description="Helical" evidence="7">
    <location>
        <begin position="140"/>
        <end position="164"/>
    </location>
</feature>
<evidence type="ECO:0000259" key="8">
    <source>
        <dbReference type="PROSITE" id="PS50943"/>
    </source>
</evidence>
<evidence type="ECO:0000313" key="10">
    <source>
        <dbReference type="Proteomes" id="UP000509429"/>
    </source>
</evidence>
<proteinExistence type="inferred from homology"/>
<comment type="subunit">
    <text evidence="7">The complex comprises the extracytoplasmic solute receptor protein and the two transmembrane proteins.</text>
</comment>
<comment type="subcellular location">
    <subcellularLocation>
        <location evidence="1 7">Cell inner membrane</location>
        <topology evidence="1 7">Multi-pass membrane protein</topology>
    </subcellularLocation>
</comment>
<feature type="transmembrane region" description="Helical" evidence="7">
    <location>
        <begin position="82"/>
        <end position="105"/>
    </location>
</feature>
<dbReference type="EMBL" id="CP054490">
    <property type="protein sequence ID" value="QKQ23651.1"/>
    <property type="molecule type" value="Genomic_DNA"/>
</dbReference>
<dbReference type="RefSeq" id="WP_174605091.1">
    <property type="nucleotide sequence ID" value="NZ_CP054490.1"/>
</dbReference>
<evidence type="ECO:0000256" key="7">
    <source>
        <dbReference type="RuleBase" id="RU369079"/>
    </source>
</evidence>
<comment type="function">
    <text evidence="7">Part of the tripartite ATP-independent periplasmic (TRAP) transport system.</text>
</comment>
<keyword evidence="10" id="KW-1185">Reference proteome</keyword>
<organism evidence="9 10">
    <name type="scientific">Candidatus Ruthia endofausta</name>
    <dbReference type="NCBI Taxonomy" id="2738852"/>
    <lineage>
        <taxon>Bacteria</taxon>
        <taxon>Pseudomonadati</taxon>
        <taxon>Pseudomonadota</taxon>
        <taxon>Gammaproteobacteria</taxon>
        <taxon>Candidatus Pseudothioglobaceae</taxon>
        <taxon>Candidatus Ruthturnera</taxon>
    </lineage>
</organism>
<evidence type="ECO:0000256" key="5">
    <source>
        <dbReference type="ARBA" id="ARBA00022989"/>
    </source>
</evidence>
<reference evidence="9 10" key="1">
    <citation type="submission" date="2020-05" db="EMBL/GenBank/DDBJ databases">
        <title>Horizontal transmission and recombination maintain forever young bacterial symbiont genomes.</title>
        <authorList>
            <person name="Russell S.L."/>
            <person name="Pepper-Tunick E."/>
            <person name="Svedberg J."/>
            <person name="Byrne A."/>
            <person name="Ruelas Castillo J."/>
            <person name="Vollmers C."/>
            <person name="Beinart R.A."/>
            <person name="Corbett-Detig R."/>
        </authorList>
    </citation>
    <scope>NUCLEOTIDE SEQUENCE [LARGE SCALE GENOMIC DNA]</scope>
    <source>
        <strain evidence="9">JDF_Ridge</strain>
    </source>
</reference>
<accession>A0A6N0HMY4</accession>
<comment type="caution">
    <text evidence="7">Lacks conserved residue(s) required for the propagation of feature annotation.</text>
</comment>
<evidence type="ECO:0000256" key="4">
    <source>
        <dbReference type="ARBA" id="ARBA00022692"/>
    </source>
</evidence>
<evidence type="ECO:0000313" key="9">
    <source>
        <dbReference type="EMBL" id="QKQ23651.1"/>
    </source>
</evidence>
<keyword evidence="2" id="KW-1003">Cell membrane</keyword>
<feature type="transmembrane region" description="Helical" evidence="7">
    <location>
        <begin position="408"/>
        <end position="428"/>
    </location>
</feature>
<dbReference type="AlphaFoldDB" id="A0A6N0HMY4"/>
<keyword evidence="5 7" id="KW-1133">Transmembrane helix</keyword>
<dbReference type="InterPro" id="IPR004681">
    <property type="entry name" value="TRAP_DctM"/>
</dbReference>
<feature type="transmembrane region" description="Helical" evidence="7">
    <location>
        <begin position="51"/>
        <end position="70"/>
    </location>
</feature>
<evidence type="ECO:0000256" key="3">
    <source>
        <dbReference type="ARBA" id="ARBA00022519"/>
    </source>
</evidence>
<feature type="transmembrane region" description="Helical" evidence="7">
    <location>
        <begin position="321"/>
        <end position="351"/>
    </location>
</feature>
<keyword evidence="3 7" id="KW-0997">Cell inner membrane</keyword>
<feature type="transmembrane region" description="Helical" evidence="7">
    <location>
        <begin position="176"/>
        <end position="196"/>
    </location>
</feature>
<feature type="transmembrane region" description="Helical" evidence="7">
    <location>
        <begin position="363"/>
        <end position="388"/>
    </location>
</feature>
<dbReference type="InterPro" id="IPR001387">
    <property type="entry name" value="Cro/C1-type_HTH"/>
</dbReference>
<dbReference type="Pfam" id="PF06808">
    <property type="entry name" value="DctM"/>
    <property type="match status" value="1"/>
</dbReference>
<dbReference type="PANTHER" id="PTHR33362">
    <property type="entry name" value="SIALIC ACID TRAP TRANSPORTER PERMEASE PROTEIN SIAT-RELATED"/>
    <property type="match status" value="1"/>
</dbReference>
<feature type="transmembrane region" description="Helical" evidence="7">
    <location>
        <begin position="278"/>
        <end position="301"/>
    </location>
</feature>
<sequence>MIGLIMFLITLMLLMIGFPVAFTFAGVAVIFGVLSQGVDLFAFMPYRIMNVMQNTILMAVPLFIFMGIVLQKTKLAEQLLEAMGGLFGNVRGGLAVSTILVGSLLAASTGVVGASVVAMGVISLPVMLKHHYKKNLASGVICATGTLGQIIPPSIVLIILADVLGVPVGDLFKGAVMPSLILVGSYILYVLIIAQFDKQATPAFKGKNHDLKTHTQYLLVAKAILPPLSLIIAVLGSIFSGIATPTESASIGAVGSLVLATLYKRLNWAMLRESSIETIKITSMVFAILIGATAFSMVFTYNGGDTLVETFIMQLPAKEMSFILLSMLIILILGFFIDFVEISLIIVPIFYPIAQSLGIDMAWFAILIAMNLQTSFLTPPFGFSLFYLKGVAPKSIQTMDIYKGVMPFIAIQIMVLMSLILFPTWYGFSDF</sequence>
<dbReference type="Proteomes" id="UP000509429">
    <property type="component" value="Chromosome"/>
</dbReference>
<keyword evidence="7" id="KW-0813">Transport</keyword>
<keyword evidence="6 7" id="KW-0472">Membrane</keyword>
<comment type="similarity">
    <text evidence="7">Belongs to the TRAP transporter large permease family.</text>
</comment>
<gene>
    <name evidence="9" type="ORF">HUE58_00155</name>
</gene>
<keyword evidence="4 7" id="KW-0812">Transmembrane</keyword>
<dbReference type="PIRSF" id="PIRSF006066">
    <property type="entry name" value="HI0050"/>
    <property type="match status" value="1"/>
</dbReference>